<accession>A0ABY4TXL7</accession>
<dbReference type="RefSeq" id="WP_250752528.1">
    <property type="nucleotide sequence ID" value="NZ_CP098401.1"/>
</dbReference>
<keyword evidence="6" id="KW-1185">Reference proteome</keyword>
<dbReference type="EMBL" id="CP098401">
    <property type="protein sequence ID" value="URW75889.1"/>
    <property type="molecule type" value="Genomic_DNA"/>
</dbReference>
<dbReference type="PANTHER" id="PTHR43284">
    <property type="entry name" value="ASPARAGINE SYNTHETASE (GLUTAMINE-HYDROLYZING)"/>
    <property type="match status" value="1"/>
</dbReference>
<evidence type="ECO:0000313" key="6">
    <source>
        <dbReference type="Proteomes" id="UP001055580"/>
    </source>
</evidence>
<dbReference type="PANTHER" id="PTHR43284:SF1">
    <property type="entry name" value="ASPARAGINE SYNTHETASE"/>
    <property type="match status" value="1"/>
</dbReference>
<reference evidence="5" key="1">
    <citation type="submission" date="2022-05" db="EMBL/GenBank/DDBJ databases">
        <title>Sphingomonas sp. strain RMG20 Genome sequencing and assembly.</title>
        <authorList>
            <person name="Kim I."/>
        </authorList>
    </citation>
    <scope>NUCLEOTIDE SEQUENCE</scope>
    <source>
        <strain evidence="5">RMG20</strain>
    </source>
</reference>
<dbReference type="EC" id="6.3.5.4" evidence="2"/>
<evidence type="ECO:0000259" key="4">
    <source>
        <dbReference type="Pfam" id="PF00733"/>
    </source>
</evidence>
<evidence type="ECO:0000313" key="5">
    <source>
        <dbReference type="EMBL" id="URW75889.1"/>
    </source>
</evidence>
<dbReference type="SUPFAM" id="SSF52402">
    <property type="entry name" value="Adenine nucleotide alpha hydrolases-like"/>
    <property type="match status" value="1"/>
</dbReference>
<feature type="domain" description="Asparagine synthetase" evidence="4">
    <location>
        <begin position="208"/>
        <end position="551"/>
    </location>
</feature>
<evidence type="ECO:0000256" key="3">
    <source>
        <dbReference type="ARBA" id="ARBA00048741"/>
    </source>
</evidence>
<protein>
    <recommendedName>
        <fullName evidence="2">asparagine synthase (glutamine-hydrolyzing)</fullName>
        <ecNumber evidence="2">6.3.5.4</ecNumber>
    </recommendedName>
</protein>
<organism evidence="5 6">
    <name type="scientific">Sphingomonas donggukensis</name>
    <dbReference type="NCBI Taxonomy" id="2949093"/>
    <lineage>
        <taxon>Bacteria</taxon>
        <taxon>Pseudomonadati</taxon>
        <taxon>Pseudomonadota</taxon>
        <taxon>Alphaproteobacteria</taxon>
        <taxon>Sphingomonadales</taxon>
        <taxon>Sphingomonadaceae</taxon>
        <taxon>Sphingomonas</taxon>
    </lineage>
</organism>
<evidence type="ECO:0000256" key="2">
    <source>
        <dbReference type="ARBA" id="ARBA00012737"/>
    </source>
</evidence>
<comment type="catalytic activity">
    <reaction evidence="3">
        <text>L-aspartate + L-glutamine + ATP + H2O = L-asparagine + L-glutamate + AMP + diphosphate + H(+)</text>
        <dbReference type="Rhea" id="RHEA:12228"/>
        <dbReference type="ChEBI" id="CHEBI:15377"/>
        <dbReference type="ChEBI" id="CHEBI:15378"/>
        <dbReference type="ChEBI" id="CHEBI:29985"/>
        <dbReference type="ChEBI" id="CHEBI:29991"/>
        <dbReference type="ChEBI" id="CHEBI:30616"/>
        <dbReference type="ChEBI" id="CHEBI:33019"/>
        <dbReference type="ChEBI" id="CHEBI:58048"/>
        <dbReference type="ChEBI" id="CHEBI:58359"/>
        <dbReference type="ChEBI" id="CHEBI:456215"/>
        <dbReference type="EC" id="6.3.5.4"/>
    </reaction>
</comment>
<name>A0ABY4TXL7_9SPHN</name>
<dbReference type="InterPro" id="IPR001962">
    <property type="entry name" value="Asn_synthase"/>
</dbReference>
<comment type="pathway">
    <text evidence="1">Amino-acid biosynthesis; L-asparagine biosynthesis; L-asparagine from L-aspartate (L-Gln route): step 1/1.</text>
</comment>
<dbReference type="Gene3D" id="3.40.50.620">
    <property type="entry name" value="HUPs"/>
    <property type="match status" value="1"/>
</dbReference>
<dbReference type="InterPro" id="IPR014729">
    <property type="entry name" value="Rossmann-like_a/b/a_fold"/>
</dbReference>
<evidence type="ECO:0000256" key="1">
    <source>
        <dbReference type="ARBA" id="ARBA00005187"/>
    </source>
</evidence>
<dbReference type="Pfam" id="PF00733">
    <property type="entry name" value="Asn_synthase"/>
    <property type="match status" value="1"/>
</dbReference>
<gene>
    <name evidence="5" type="ORF">M9980_01250</name>
</gene>
<dbReference type="InterPro" id="IPR051786">
    <property type="entry name" value="ASN_synthetase/amidase"/>
</dbReference>
<dbReference type="SUPFAM" id="SSF56235">
    <property type="entry name" value="N-terminal nucleophile aminohydrolases (Ntn hydrolases)"/>
    <property type="match status" value="1"/>
</dbReference>
<sequence length="558" mass="60549">MRFLVLDRPNDDTLPAGLERAFALDGAIGYADADTPVLHAPAAPLIIFGQLFRANERKHEFTSGEADAIVTSRGAWLMRHCWGRYVAVWREPATGRLCAARDPSGAILALYRSESSGTAIASEPSTLADAGMPMRIDTTGLAHRLWYPGIASHQTALDGLVEILPGETAVFGPAPVHHSIWTPAAAIASAGLPTHDNLRETVFQTTNLLVDNRPVLVELSGGLDSSILAAALTESRADWRAATIVTPGKDGDERHYARLVATAHAARLEERHVAPDAVDLLMPPARLTLRPTGYGMLAALDRTMLTEAERDDRILLSGTGGDNVFGSLRSAAPVVDAAIASGASCWHTLRDVSRLTGASLSKVALSAARYALRHRLHPIRWRADGSLLMPGTRPPLAPHPWLTKARLQPGQRAHIALLLRGHDVIADIERARRRTMIFPFLAQPVIELCLRIPSWEWVAGGRDRAFARDAFRGHLPAPVYSRRTKGRLASLLAPAFDDQRAQLRALLCEGVLAELGLLDRPALEAACRYEAGSDGRIYTRILELADAELWARAVRSAP</sequence>
<dbReference type="Proteomes" id="UP001055580">
    <property type="component" value="Chromosome"/>
</dbReference>
<proteinExistence type="predicted"/>
<dbReference type="InterPro" id="IPR029055">
    <property type="entry name" value="Ntn_hydrolases_N"/>
</dbReference>